<evidence type="ECO:0000313" key="2">
    <source>
        <dbReference type="Proteomes" id="UP000559256"/>
    </source>
</evidence>
<dbReference type="EMBL" id="JAACJM010000036">
    <property type="protein sequence ID" value="KAF5362944.1"/>
    <property type="molecule type" value="Genomic_DNA"/>
</dbReference>
<evidence type="ECO:0000313" key="1">
    <source>
        <dbReference type="EMBL" id="KAF5362944.1"/>
    </source>
</evidence>
<accession>A0A8H5GDB7</accession>
<dbReference type="Proteomes" id="UP000559256">
    <property type="component" value="Unassembled WGS sequence"/>
</dbReference>
<sequence length="120" mass="13523">MMCLKLRQASSHIPFILVLAFSQDVRCGYQTFRSSEKIRLALGPSVTKYVIDPSDFRHRFENGLYDNLMEDEAAILYKRIQNHDVQMGHLPLRLWTTVAESCALAAVPPSPSALLDCIVA</sequence>
<dbReference type="AlphaFoldDB" id="A0A8H5GDB7"/>
<name>A0A8H5GDB7_9AGAR</name>
<gene>
    <name evidence="1" type="ORF">D9758_007051</name>
</gene>
<protein>
    <submittedName>
        <fullName evidence="1">Uncharacterized protein</fullName>
    </submittedName>
</protein>
<keyword evidence="2" id="KW-1185">Reference proteome</keyword>
<organism evidence="1 2">
    <name type="scientific">Tetrapyrgos nigripes</name>
    <dbReference type="NCBI Taxonomy" id="182062"/>
    <lineage>
        <taxon>Eukaryota</taxon>
        <taxon>Fungi</taxon>
        <taxon>Dikarya</taxon>
        <taxon>Basidiomycota</taxon>
        <taxon>Agaricomycotina</taxon>
        <taxon>Agaricomycetes</taxon>
        <taxon>Agaricomycetidae</taxon>
        <taxon>Agaricales</taxon>
        <taxon>Marasmiineae</taxon>
        <taxon>Marasmiaceae</taxon>
        <taxon>Tetrapyrgos</taxon>
    </lineage>
</organism>
<comment type="caution">
    <text evidence="1">The sequence shown here is derived from an EMBL/GenBank/DDBJ whole genome shotgun (WGS) entry which is preliminary data.</text>
</comment>
<proteinExistence type="predicted"/>
<reference evidence="1 2" key="1">
    <citation type="journal article" date="2020" name="ISME J.">
        <title>Uncovering the hidden diversity of litter-decomposition mechanisms in mushroom-forming fungi.</title>
        <authorList>
            <person name="Floudas D."/>
            <person name="Bentzer J."/>
            <person name="Ahren D."/>
            <person name="Johansson T."/>
            <person name="Persson P."/>
            <person name="Tunlid A."/>
        </authorList>
    </citation>
    <scope>NUCLEOTIDE SEQUENCE [LARGE SCALE GENOMIC DNA]</scope>
    <source>
        <strain evidence="1 2">CBS 291.85</strain>
    </source>
</reference>